<sequence length="60" mass="6977">EEDVYYLINDVISISSFLLARFSIITKIINLTHEIRRVTLNFYLRVTSASPCWTPISIDD</sequence>
<organism evidence="1">
    <name type="scientific">Lepeophtheirus salmonis</name>
    <name type="common">Salmon louse</name>
    <name type="synonym">Caligus salmonis</name>
    <dbReference type="NCBI Taxonomy" id="72036"/>
    <lineage>
        <taxon>Eukaryota</taxon>
        <taxon>Metazoa</taxon>
        <taxon>Ecdysozoa</taxon>
        <taxon>Arthropoda</taxon>
        <taxon>Crustacea</taxon>
        <taxon>Multicrustacea</taxon>
        <taxon>Hexanauplia</taxon>
        <taxon>Copepoda</taxon>
        <taxon>Siphonostomatoida</taxon>
        <taxon>Caligidae</taxon>
        <taxon>Lepeophtheirus</taxon>
    </lineage>
</organism>
<proteinExistence type="predicted"/>
<reference evidence="1" key="1">
    <citation type="submission" date="2014-05" db="EMBL/GenBank/DDBJ databases">
        <authorList>
            <person name="Chronopoulou M."/>
        </authorList>
    </citation>
    <scope>NUCLEOTIDE SEQUENCE</scope>
    <source>
        <tissue evidence="1">Whole organism</tissue>
    </source>
</reference>
<dbReference type="EMBL" id="HACA01010365">
    <property type="protein sequence ID" value="CDW27726.1"/>
    <property type="molecule type" value="Transcribed_RNA"/>
</dbReference>
<feature type="non-terminal residue" evidence="1">
    <location>
        <position position="1"/>
    </location>
</feature>
<name>A0A0K2TQP5_LEPSM</name>
<dbReference type="EMBL" id="HACA01010366">
    <property type="protein sequence ID" value="CDW27727.1"/>
    <property type="molecule type" value="Transcribed_RNA"/>
</dbReference>
<dbReference type="AlphaFoldDB" id="A0A0K2TQP5"/>
<accession>A0A0K2TQP5</accession>
<evidence type="ECO:0000313" key="1">
    <source>
        <dbReference type="EMBL" id="CDW27726.1"/>
    </source>
</evidence>
<protein>
    <submittedName>
        <fullName evidence="1">Uncharacterized protein</fullName>
    </submittedName>
</protein>